<evidence type="ECO:0000256" key="5">
    <source>
        <dbReference type="ARBA" id="ARBA00022989"/>
    </source>
</evidence>
<feature type="transmembrane region" description="Helical" evidence="7">
    <location>
        <begin position="155"/>
        <end position="173"/>
    </location>
</feature>
<keyword evidence="5 7" id="KW-1133">Transmembrane helix</keyword>
<comment type="subcellular location">
    <subcellularLocation>
        <location evidence="1">Cell membrane</location>
        <topology evidence="1">Multi-pass membrane protein</topology>
    </subcellularLocation>
</comment>
<evidence type="ECO:0000256" key="3">
    <source>
        <dbReference type="ARBA" id="ARBA00022475"/>
    </source>
</evidence>
<evidence type="ECO:0000256" key="7">
    <source>
        <dbReference type="SAM" id="Phobius"/>
    </source>
</evidence>
<feature type="transmembrane region" description="Helical" evidence="7">
    <location>
        <begin position="21"/>
        <end position="39"/>
    </location>
</feature>
<evidence type="ECO:0000256" key="6">
    <source>
        <dbReference type="ARBA" id="ARBA00023136"/>
    </source>
</evidence>
<accession>A0A7S2XM28</accession>
<feature type="transmembrane region" description="Helical" evidence="7">
    <location>
        <begin position="280"/>
        <end position="302"/>
    </location>
</feature>
<protein>
    <recommendedName>
        <fullName evidence="8">Citrate transporter-like domain-containing protein</fullName>
    </recommendedName>
</protein>
<feature type="transmembrane region" description="Helical" evidence="7">
    <location>
        <begin position="124"/>
        <end position="140"/>
    </location>
</feature>
<evidence type="ECO:0000256" key="1">
    <source>
        <dbReference type="ARBA" id="ARBA00004651"/>
    </source>
</evidence>
<keyword evidence="4 7" id="KW-0812">Transmembrane</keyword>
<feature type="transmembrane region" description="Helical" evidence="7">
    <location>
        <begin position="241"/>
        <end position="260"/>
    </location>
</feature>
<sequence>MKSISYSKRSPRTSAGLRTILLIYFFALGIILLPNLPGVDGRDITEILPNRAEPITKDLTNIMDSSDSLAYDRQHHRALGSYVFIEVSGEFSSFGKWSVFGFYALFWFFIMFPNTFFCVNHQPTIALCGGIVMMAWRLYLETYEYGPHFAVERAVILEPLLLLFGSSLILTIINKKRSNIQDRLCDFIQRPWGESGPVWRCIKLIAIPTVLSTILTNDGAATLLSSTALKVSPSSNSGSRIYGTMLAVCLNCGAILTYTGSLHNMMIVTLAYDKIGWIEFLSNMALPFCFVAVIYSIFLSCFMRNSGADTQAPFATATAHAYEGLPHNALNREEVVTTALEKVEDPPTHEEATATATATTTTTQVERWSFGQIMQGVVLSMCIYLFALGFDVIFTSIGGGTILLLLASCQHRYLDEVESEDDGLGTQTITQDQLQQQRKPFDAETVLANVDYSRIIFFVGQFIMVGSLNDTGIPQAFFNVGLGNCADQMTSGSCVYKFVTMIALLSNVVSSTSACLMVAATFPYASPYDWVVVAFAVTIAGNFLGWTGSTSNAIIFTELGGVSPKTRFLFGIPSALLCLYLGTFILNNFHFSPECSVKLGTCNGHYN</sequence>
<dbReference type="Pfam" id="PF03600">
    <property type="entry name" value="CitMHS"/>
    <property type="match status" value="1"/>
</dbReference>
<feature type="transmembrane region" description="Helical" evidence="7">
    <location>
        <begin position="97"/>
        <end position="117"/>
    </location>
</feature>
<feature type="transmembrane region" description="Helical" evidence="7">
    <location>
        <begin position="530"/>
        <end position="548"/>
    </location>
</feature>
<keyword evidence="2" id="KW-0813">Transport</keyword>
<dbReference type="GO" id="GO:0055085">
    <property type="term" value="P:transmembrane transport"/>
    <property type="evidence" value="ECO:0007669"/>
    <property type="project" value="InterPro"/>
</dbReference>
<evidence type="ECO:0000256" key="4">
    <source>
        <dbReference type="ARBA" id="ARBA00022692"/>
    </source>
</evidence>
<dbReference type="EMBL" id="HBHQ01011268">
    <property type="protein sequence ID" value="CAD9815712.1"/>
    <property type="molecule type" value="Transcribed_RNA"/>
</dbReference>
<dbReference type="InterPro" id="IPR004680">
    <property type="entry name" value="Cit_transptr-like_dom"/>
</dbReference>
<dbReference type="PANTHER" id="PTHR43302">
    <property type="entry name" value="TRANSPORTER ARSB-RELATED"/>
    <property type="match status" value="1"/>
</dbReference>
<dbReference type="GO" id="GO:0005886">
    <property type="term" value="C:plasma membrane"/>
    <property type="evidence" value="ECO:0007669"/>
    <property type="project" value="UniProtKB-SubCell"/>
</dbReference>
<name>A0A7S2XM28_9STRA</name>
<dbReference type="PANTHER" id="PTHR43302:SF5">
    <property type="entry name" value="TRANSPORTER ARSB-RELATED"/>
    <property type="match status" value="1"/>
</dbReference>
<feature type="transmembrane region" description="Helical" evidence="7">
    <location>
        <begin position="498"/>
        <end position="518"/>
    </location>
</feature>
<feature type="transmembrane region" description="Helical" evidence="7">
    <location>
        <begin position="568"/>
        <end position="589"/>
    </location>
</feature>
<proteinExistence type="predicted"/>
<keyword evidence="3" id="KW-1003">Cell membrane</keyword>
<evidence type="ECO:0000256" key="2">
    <source>
        <dbReference type="ARBA" id="ARBA00022448"/>
    </source>
</evidence>
<evidence type="ECO:0000259" key="8">
    <source>
        <dbReference type="Pfam" id="PF03600"/>
    </source>
</evidence>
<dbReference type="AlphaFoldDB" id="A0A7S2XM28"/>
<organism evidence="9">
    <name type="scientific">Attheya septentrionalis</name>
    <dbReference type="NCBI Taxonomy" id="420275"/>
    <lineage>
        <taxon>Eukaryota</taxon>
        <taxon>Sar</taxon>
        <taxon>Stramenopiles</taxon>
        <taxon>Ochrophyta</taxon>
        <taxon>Bacillariophyta</taxon>
        <taxon>Coscinodiscophyceae</taxon>
        <taxon>Chaetocerotophycidae</taxon>
        <taxon>Chaetocerotales</taxon>
        <taxon>Attheyaceae</taxon>
        <taxon>Attheya</taxon>
    </lineage>
</organism>
<gene>
    <name evidence="9" type="ORF">ASEP1449_LOCUS7538</name>
</gene>
<feature type="domain" description="Citrate transporter-like" evidence="8">
    <location>
        <begin position="121"/>
        <end position="540"/>
    </location>
</feature>
<feature type="transmembrane region" description="Helical" evidence="7">
    <location>
        <begin position="377"/>
        <end position="407"/>
    </location>
</feature>
<keyword evidence="6 7" id="KW-0472">Membrane</keyword>
<reference evidence="9" key="1">
    <citation type="submission" date="2021-01" db="EMBL/GenBank/DDBJ databases">
        <authorList>
            <person name="Corre E."/>
            <person name="Pelletier E."/>
            <person name="Niang G."/>
            <person name="Scheremetjew M."/>
            <person name="Finn R."/>
            <person name="Kale V."/>
            <person name="Holt S."/>
            <person name="Cochrane G."/>
            <person name="Meng A."/>
            <person name="Brown T."/>
            <person name="Cohen L."/>
        </authorList>
    </citation>
    <scope>NUCLEOTIDE SEQUENCE</scope>
    <source>
        <strain evidence="9">CCMP2084</strain>
    </source>
</reference>
<evidence type="ECO:0000313" key="9">
    <source>
        <dbReference type="EMBL" id="CAD9815712.1"/>
    </source>
</evidence>